<dbReference type="InterPro" id="IPR011009">
    <property type="entry name" value="Kinase-like_dom_sf"/>
</dbReference>
<reference evidence="32" key="1">
    <citation type="submission" date="2021-09" db="EMBL/GenBank/DDBJ databases">
        <authorList>
            <consortium name="AG Swart"/>
            <person name="Singh M."/>
            <person name="Singh A."/>
            <person name="Seah K."/>
            <person name="Emmerich C."/>
        </authorList>
    </citation>
    <scope>NUCLEOTIDE SEQUENCE</scope>
    <source>
        <strain evidence="32">ATCC30299</strain>
    </source>
</reference>
<evidence type="ECO:0000256" key="23">
    <source>
        <dbReference type="ARBA" id="ARBA00024334"/>
    </source>
</evidence>
<evidence type="ECO:0000256" key="11">
    <source>
        <dbReference type="ARBA" id="ARBA00022723"/>
    </source>
</evidence>
<evidence type="ECO:0000256" key="12">
    <source>
        <dbReference type="ARBA" id="ARBA00022737"/>
    </source>
</evidence>
<evidence type="ECO:0000256" key="20">
    <source>
        <dbReference type="ARBA" id="ARBA00023139"/>
    </source>
</evidence>
<dbReference type="AlphaFoldDB" id="A0AAU9J7B4"/>
<dbReference type="CDD" id="cd00051">
    <property type="entry name" value="EFh"/>
    <property type="match status" value="1"/>
</dbReference>
<evidence type="ECO:0000256" key="22">
    <source>
        <dbReference type="ARBA" id="ARBA00023288"/>
    </source>
</evidence>
<evidence type="ECO:0000256" key="13">
    <source>
        <dbReference type="ARBA" id="ARBA00022741"/>
    </source>
</evidence>
<dbReference type="FunFam" id="1.10.238.10:FF:000001">
    <property type="entry name" value="Calmodulin 1"/>
    <property type="match status" value="1"/>
</dbReference>
<evidence type="ECO:0000256" key="29">
    <source>
        <dbReference type="SAM" id="MobiDB-lite"/>
    </source>
</evidence>
<evidence type="ECO:0000256" key="18">
    <source>
        <dbReference type="ARBA" id="ARBA00022870"/>
    </source>
</evidence>
<dbReference type="FunFam" id="3.30.200.20:FF:000315">
    <property type="entry name" value="Calcium-dependent protein kinase 3"/>
    <property type="match status" value="1"/>
</dbReference>
<keyword evidence="10" id="KW-0519">Myristate</keyword>
<keyword evidence="11" id="KW-0479">Metal-binding</keyword>
<feature type="domain" description="Protein kinase" evidence="30">
    <location>
        <begin position="86"/>
        <end position="342"/>
    </location>
</feature>
<keyword evidence="12" id="KW-0677">Repeat</keyword>
<evidence type="ECO:0000256" key="21">
    <source>
        <dbReference type="ARBA" id="ARBA00023273"/>
    </source>
</evidence>
<evidence type="ECO:0000256" key="9">
    <source>
        <dbReference type="ARBA" id="ARBA00022679"/>
    </source>
</evidence>
<dbReference type="SMART" id="SM00220">
    <property type="entry name" value="S_TKc"/>
    <property type="match status" value="1"/>
</dbReference>
<dbReference type="InterPro" id="IPR050205">
    <property type="entry name" value="CDPK_Ser/Thr_kinases"/>
</dbReference>
<keyword evidence="16 28" id="KW-0067">ATP-binding</keyword>
<evidence type="ECO:0000256" key="16">
    <source>
        <dbReference type="ARBA" id="ARBA00022840"/>
    </source>
</evidence>
<protein>
    <recommendedName>
        <fullName evidence="27">Calcium-dependent protein kinase 1</fullName>
        <ecNumber evidence="5">2.7.11.1</ecNumber>
    </recommendedName>
</protein>
<dbReference type="GO" id="GO:0004674">
    <property type="term" value="F:protein serine/threonine kinase activity"/>
    <property type="evidence" value="ECO:0007669"/>
    <property type="project" value="UniProtKB-KW"/>
</dbReference>
<dbReference type="SUPFAM" id="SSF56112">
    <property type="entry name" value="Protein kinase-like (PK-like)"/>
    <property type="match status" value="1"/>
</dbReference>
<dbReference type="PROSITE" id="PS00108">
    <property type="entry name" value="PROTEIN_KINASE_ST"/>
    <property type="match status" value="1"/>
</dbReference>
<dbReference type="Gene3D" id="3.30.200.20">
    <property type="entry name" value="Phosphorylase Kinase, domain 1"/>
    <property type="match status" value="1"/>
</dbReference>
<dbReference type="Proteomes" id="UP001162131">
    <property type="component" value="Unassembled WGS sequence"/>
</dbReference>
<feature type="binding site" evidence="28">
    <location>
        <position position="115"/>
    </location>
    <ligand>
        <name>ATP</name>
        <dbReference type="ChEBI" id="CHEBI:30616"/>
    </ligand>
</feature>
<name>A0AAU9J7B4_9CILI</name>
<keyword evidence="19" id="KW-0969">Cilium</keyword>
<keyword evidence="33" id="KW-1185">Reference proteome</keyword>
<dbReference type="InterPro" id="IPR002048">
    <property type="entry name" value="EF_hand_dom"/>
</dbReference>
<gene>
    <name evidence="32" type="ORF">BSTOLATCC_MIC35105</name>
</gene>
<dbReference type="GO" id="GO:0020005">
    <property type="term" value="C:symbiont-containing vacuole membrane"/>
    <property type="evidence" value="ECO:0007669"/>
    <property type="project" value="UniProtKB-SubCell"/>
</dbReference>
<evidence type="ECO:0000256" key="7">
    <source>
        <dbReference type="ARBA" id="ARBA00022511"/>
    </source>
</evidence>
<dbReference type="InterPro" id="IPR000719">
    <property type="entry name" value="Prot_kinase_dom"/>
</dbReference>
<dbReference type="SMART" id="SM00054">
    <property type="entry name" value="EFh"/>
    <property type="match status" value="4"/>
</dbReference>
<dbReference type="GO" id="GO:0005886">
    <property type="term" value="C:plasma membrane"/>
    <property type="evidence" value="ECO:0007669"/>
    <property type="project" value="UniProtKB-SubCell"/>
</dbReference>
<evidence type="ECO:0000256" key="26">
    <source>
        <dbReference type="ARBA" id="ARBA00060437"/>
    </source>
</evidence>
<keyword evidence="18" id="KW-1043">Host membrane</keyword>
<dbReference type="InterPro" id="IPR011992">
    <property type="entry name" value="EF-hand-dom_pair"/>
</dbReference>
<evidence type="ECO:0000256" key="15">
    <source>
        <dbReference type="ARBA" id="ARBA00022837"/>
    </source>
</evidence>
<dbReference type="PROSITE" id="PS00107">
    <property type="entry name" value="PROTEIN_KINASE_ATP"/>
    <property type="match status" value="1"/>
</dbReference>
<evidence type="ECO:0000256" key="1">
    <source>
        <dbReference type="ARBA" id="ARBA00001946"/>
    </source>
</evidence>
<keyword evidence="22" id="KW-0449">Lipoprotein</keyword>
<dbReference type="Pfam" id="PF00069">
    <property type="entry name" value="Pkinase"/>
    <property type="match status" value="1"/>
</dbReference>
<evidence type="ECO:0000256" key="3">
    <source>
        <dbReference type="ARBA" id="ARBA00004342"/>
    </source>
</evidence>
<dbReference type="PROSITE" id="PS00018">
    <property type="entry name" value="EF_HAND_1"/>
    <property type="match status" value="3"/>
</dbReference>
<feature type="compositionally biased region" description="Basic and acidic residues" evidence="29">
    <location>
        <begin position="26"/>
        <end position="36"/>
    </location>
</feature>
<dbReference type="InterPro" id="IPR018247">
    <property type="entry name" value="EF_Hand_1_Ca_BS"/>
</dbReference>
<comment type="similarity">
    <text evidence="23">Belongs to the protein kinase superfamily. Ser/Thr protein kinase family. CDPK subfamily.</text>
</comment>
<evidence type="ECO:0000256" key="10">
    <source>
        <dbReference type="ARBA" id="ARBA00022707"/>
    </source>
</evidence>
<evidence type="ECO:0000313" key="32">
    <source>
        <dbReference type="EMBL" id="CAG9324084.1"/>
    </source>
</evidence>
<comment type="caution">
    <text evidence="32">The sequence shown here is derived from an EMBL/GenBank/DDBJ whole genome shotgun (WGS) entry which is preliminary data.</text>
</comment>
<keyword evidence="6" id="KW-1003">Cell membrane</keyword>
<feature type="domain" description="EF-hand" evidence="31">
    <location>
        <begin position="388"/>
        <end position="423"/>
    </location>
</feature>
<dbReference type="Pfam" id="PF13499">
    <property type="entry name" value="EF-hand_7"/>
    <property type="match status" value="2"/>
</dbReference>
<keyword evidence="13 28" id="KW-0547">Nucleotide-binding</keyword>
<keyword evidence="15" id="KW-0106">Calcium</keyword>
<evidence type="ECO:0000256" key="28">
    <source>
        <dbReference type="PROSITE-ProRule" id="PRU10141"/>
    </source>
</evidence>
<evidence type="ECO:0000256" key="25">
    <source>
        <dbReference type="ARBA" id="ARBA00048679"/>
    </source>
</evidence>
<keyword evidence="7" id="KW-1032">Host cell membrane</keyword>
<evidence type="ECO:0000256" key="2">
    <source>
        <dbReference type="ARBA" id="ARBA00004230"/>
    </source>
</evidence>
<comment type="cofactor">
    <cofactor evidence="1">
        <name>Mg(2+)</name>
        <dbReference type="ChEBI" id="CHEBI:18420"/>
    </cofactor>
</comment>
<keyword evidence="8" id="KW-0723">Serine/threonine-protein kinase</keyword>
<dbReference type="PANTHER" id="PTHR24349">
    <property type="entry name" value="SERINE/THREONINE-PROTEIN KINASE"/>
    <property type="match status" value="1"/>
</dbReference>
<evidence type="ECO:0000256" key="8">
    <source>
        <dbReference type="ARBA" id="ARBA00022527"/>
    </source>
</evidence>
<evidence type="ECO:0000256" key="17">
    <source>
        <dbReference type="ARBA" id="ARBA00022846"/>
    </source>
</evidence>
<dbReference type="PROSITE" id="PS50011">
    <property type="entry name" value="PROTEIN_KINASE_DOM"/>
    <property type="match status" value="1"/>
</dbReference>
<evidence type="ECO:0000259" key="31">
    <source>
        <dbReference type="PROSITE" id="PS50222"/>
    </source>
</evidence>
<dbReference type="InterPro" id="IPR008271">
    <property type="entry name" value="Ser/Thr_kinase_AS"/>
</dbReference>
<accession>A0AAU9J7B4</accession>
<evidence type="ECO:0000313" key="33">
    <source>
        <dbReference type="Proteomes" id="UP001162131"/>
    </source>
</evidence>
<keyword evidence="14" id="KW-0418">Kinase</keyword>
<keyword evidence="18" id="KW-0472">Membrane</keyword>
<comment type="subcellular location">
    <subcellularLocation>
        <location evidence="3">Cell membrane</location>
        <topology evidence="3">Lipid-anchor</topology>
        <orientation evidence="3">Cytoplasmic side</orientation>
    </subcellularLocation>
    <subcellularLocation>
        <location evidence="2">Cell projection</location>
        <location evidence="2">Cilium</location>
        <location evidence="2">Flagellum</location>
    </subcellularLocation>
    <subcellularLocation>
        <location evidence="4">Host cell membrane</location>
        <topology evidence="4">Lipid-anchor</topology>
    </subcellularLocation>
    <subcellularLocation>
        <location evidence="26">Parasitophorous vacuole membrane</location>
        <topology evidence="26">Lipid-anchor</topology>
    </subcellularLocation>
</comment>
<evidence type="ECO:0000259" key="30">
    <source>
        <dbReference type="PROSITE" id="PS50011"/>
    </source>
</evidence>
<keyword evidence="20" id="KW-0564">Palmitate</keyword>
<dbReference type="GO" id="GO:0005509">
    <property type="term" value="F:calcium ion binding"/>
    <property type="evidence" value="ECO:0007669"/>
    <property type="project" value="InterPro"/>
</dbReference>
<organism evidence="32 33">
    <name type="scientific">Blepharisma stoltei</name>
    <dbReference type="NCBI Taxonomy" id="1481888"/>
    <lineage>
        <taxon>Eukaryota</taxon>
        <taxon>Sar</taxon>
        <taxon>Alveolata</taxon>
        <taxon>Ciliophora</taxon>
        <taxon>Postciliodesmatophora</taxon>
        <taxon>Heterotrichea</taxon>
        <taxon>Heterotrichida</taxon>
        <taxon>Blepharismidae</taxon>
        <taxon>Blepharisma</taxon>
    </lineage>
</organism>
<sequence length="527" mass="59099">MGCCQSLPNSTSELISVVREATKQDLHKEDIKETTDTHAPQPQIYDDTASDISSKHNKASVHTDPGVKIRRKQFVHVINGDIRQFYQVQEKLGNGSFGSVHKAIHISSGAVRAIKVLSKSKFKKDDREKLIQEVEILKDLDHPNILKIYEVIEDDISLYIVTELCTGGELFDRIISQHRFYENTAASYMYQIVSALMYCHQNGIVHRDLKPENLLFENDSQDAPIKVIDFGTSLKFSPNTKLSNFTGTAYYVAPEVIKGKYDEKCDVWSAGVILYIMLCGIPPFNASSENGILMKVSRGVFTFAMPEWKNVSQEAKSLITKMLTKDPAKRPSAEEVLQDKWLQGRVDREIKGNRLARSTLTNLGAFKSGWKLQQATLEYIASHLTTNEETEEIRKAFIALDDNGDGKLSPEEIRAGCLSLNLGADVEEILAHCDADGNGYIDYTEFVTATLDWKKVLSQEKLEAAFKAYDTDNSGTISIDEFKAFLGGNEGVEDSVWKQIFDEADSNGDGVIDLEEFKTIMMKNMNN</sequence>
<evidence type="ECO:0000256" key="27">
    <source>
        <dbReference type="ARBA" id="ARBA00068067"/>
    </source>
</evidence>
<dbReference type="GO" id="GO:0005524">
    <property type="term" value="F:ATP binding"/>
    <property type="evidence" value="ECO:0007669"/>
    <property type="project" value="UniProtKB-UniRule"/>
</dbReference>
<dbReference type="Gene3D" id="1.10.238.10">
    <property type="entry name" value="EF-hand"/>
    <property type="match status" value="2"/>
</dbReference>
<evidence type="ECO:0000256" key="14">
    <source>
        <dbReference type="ARBA" id="ARBA00022777"/>
    </source>
</evidence>
<dbReference type="FunFam" id="1.10.510.10:FF:000398">
    <property type="entry name" value="Calcium-dependent protein kinase 1"/>
    <property type="match status" value="1"/>
</dbReference>
<dbReference type="CDD" id="cd05117">
    <property type="entry name" value="STKc_CAMK"/>
    <property type="match status" value="1"/>
</dbReference>
<feature type="domain" description="EF-hand" evidence="31">
    <location>
        <begin position="457"/>
        <end position="491"/>
    </location>
</feature>
<feature type="domain" description="EF-hand" evidence="31">
    <location>
        <begin position="424"/>
        <end position="456"/>
    </location>
</feature>
<dbReference type="EC" id="2.7.11.1" evidence="5"/>
<evidence type="ECO:0000256" key="19">
    <source>
        <dbReference type="ARBA" id="ARBA00023069"/>
    </source>
</evidence>
<keyword evidence="21" id="KW-0966">Cell projection</keyword>
<evidence type="ECO:0000256" key="4">
    <source>
        <dbReference type="ARBA" id="ARBA00004425"/>
    </source>
</evidence>
<proteinExistence type="inferred from homology"/>
<dbReference type="EMBL" id="CAJZBQ010000035">
    <property type="protein sequence ID" value="CAG9324084.1"/>
    <property type="molecule type" value="Genomic_DNA"/>
</dbReference>
<dbReference type="PROSITE" id="PS50222">
    <property type="entry name" value="EF_HAND_2"/>
    <property type="match status" value="4"/>
</dbReference>
<comment type="catalytic activity">
    <reaction evidence="25">
        <text>L-seryl-[protein] + ATP = O-phospho-L-seryl-[protein] + ADP + H(+)</text>
        <dbReference type="Rhea" id="RHEA:17989"/>
        <dbReference type="Rhea" id="RHEA-COMP:9863"/>
        <dbReference type="Rhea" id="RHEA-COMP:11604"/>
        <dbReference type="ChEBI" id="CHEBI:15378"/>
        <dbReference type="ChEBI" id="CHEBI:29999"/>
        <dbReference type="ChEBI" id="CHEBI:30616"/>
        <dbReference type="ChEBI" id="CHEBI:83421"/>
        <dbReference type="ChEBI" id="CHEBI:456216"/>
        <dbReference type="EC" id="2.7.11.1"/>
    </reaction>
</comment>
<evidence type="ECO:0000256" key="6">
    <source>
        <dbReference type="ARBA" id="ARBA00022475"/>
    </source>
</evidence>
<dbReference type="GO" id="GO:0020002">
    <property type="term" value="C:host cell plasma membrane"/>
    <property type="evidence" value="ECO:0007669"/>
    <property type="project" value="UniProtKB-SubCell"/>
</dbReference>
<feature type="region of interest" description="Disordered" evidence="29">
    <location>
        <begin position="26"/>
        <end position="63"/>
    </location>
</feature>
<dbReference type="Gene3D" id="1.10.510.10">
    <property type="entry name" value="Transferase(Phosphotransferase) domain 1"/>
    <property type="match status" value="1"/>
</dbReference>
<keyword evidence="17" id="KW-0282">Flagellum</keyword>
<evidence type="ECO:0000256" key="5">
    <source>
        <dbReference type="ARBA" id="ARBA00012513"/>
    </source>
</evidence>
<feature type="domain" description="EF-hand" evidence="31">
    <location>
        <begin position="492"/>
        <end position="527"/>
    </location>
</feature>
<dbReference type="GO" id="GO:0031514">
    <property type="term" value="C:motile cilium"/>
    <property type="evidence" value="ECO:0007669"/>
    <property type="project" value="UniProtKB-SubCell"/>
</dbReference>
<dbReference type="InterPro" id="IPR017441">
    <property type="entry name" value="Protein_kinase_ATP_BS"/>
</dbReference>
<evidence type="ECO:0000256" key="24">
    <source>
        <dbReference type="ARBA" id="ARBA00047899"/>
    </source>
</evidence>
<keyword evidence="9" id="KW-0808">Transferase</keyword>
<comment type="catalytic activity">
    <reaction evidence="24">
        <text>L-threonyl-[protein] + ATP = O-phospho-L-threonyl-[protein] + ADP + H(+)</text>
        <dbReference type="Rhea" id="RHEA:46608"/>
        <dbReference type="Rhea" id="RHEA-COMP:11060"/>
        <dbReference type="Rhea" id="RHEA-COMP:11605"/>
        <dbReference type="ChEBI" id="CHEBI:15378"/>
        <dbReference type="ChEBI" id="CHEBI:30013"/>
        <dbReference type="ChEBI" id="CHEBI:30616"/>
        <dbReference type="ChEBI" id="CHEBI:61977"/>
        <dbReference type="ChEBI" id="CHEBI:456216"/>
        <dbReference type="EC" id="2.7.11.1"/>
    </reaction>
</comment>
<dbReference type="SUPFAM" id="SSF47473">
    <property type="entry name" value="EF-hand"/>
    <property type="match status" value="1"/>
</dbReference>